<name>A0A316UCI7_9BASI</name>
<dbReference type="AlphaFoldDB" id="A0A316UCI7"/>
<protein>
    <submittedName>
        <fullName evidence="1">Uncharacterized protein</fullName>
    </submittedName>
</protein>
<keyword evidence="2" id="KW-1185">Reference proteome</keyword>
<dbReference type="GeneID" id="37011388"/>
<evidence type="ECO:0000313" key="1">
    <source>
        <dbReference type="EMBL" id="PWN20735.1"/>
    </source>
</evidence>
<organism evidence="1 2">
    <name type="scientific">Pseudomicrostroma glucosiphilum</name>
    <dbReference type="NCBI Taxonomy" id="1684307"/>
    <lineage>
        <taxon>Eukaryota</taxon>
        <taxon>Fungi</taxon>
        <taxon>Dikarya</taxon>
        <taxon>Basidiomycota</taxon>
        <taxon>Ustilaginomycotina</taxon>
        <taxon>Exobasidiomycetes</taxon>
        <taxon>Microstromatales</taxon>
        <taxon>Microstromatales incertae sedis</taxon>
        <taxon>Pseudomicrostroma</taxon>
    </lineage>
</organism>
<dbReference type="EMBL" id="KZ819327">
    <property type="protein sequence ID" value="PWN20735.1"/>
    <property type="molecule type" value="Genomic_DNA"/>
</dbReference>
<gene>
    <name evidence="1" type="ORF">BCV69DRAFT_197762</name>
</gene>
<sequence length="112" mass="12633">MKEAAATKETRKKGTDHWEGIKKYDCRQKLDQGTRTLRSSQAHLPSAAGMACFRTFCRNAPLHASGHCPPQTDHEDRWASAADLPRIDHQWMIVDNGSYRQAPRTSDERAGL</sequence>
<reference evidence="1 2" key="1">
    <citation type="journal article" date="2018" name="Mol. Biol. Evol.">
        <title>Broad Genomic Sampling Reveals a Smut Pathogenic Ancestry of the Fungal Clade Ustilaginomycotina.</title>
        <authorList>
            <person name="Kijpornyongpan T."/>
            <person name="Mondo S.J."/>
            <person name="Barry K."/>
            <person name="Sandor L."/>
            <person name="Lee J."/>
            <person name="Lipzen A."/>
            <person name="Pangilinan J."/>
            <person name="LaButti K."/>
            <person name="Hainaut M."/>
            <person name="Henrissat B."/>
            <person name="Grigoriev I.V."/>
            <person name="Spatafora J.W."/>
            <person name="Aime M.C."/>
        </authorList>
    </citation>
    <scope>NUCLEOTIDE SEQUENCE [LARGE SCALE GENOMIC DNA]</scope>
    <source>
        <strain evidence="1 2">MCA 4718</strain>
    </source>
</reference>
<dbReference type="RefSeq" id="XP_025347895.1">
    <property type="nucleotide sequence ID" value="XM_025489654.1"/>
</dbReference>
<proteinExistence type="predicted"/>
<evidence type="ECO:0000313" key="2">
    <source>
        <dbReference type="Proteomes" id="UP000245942"/>
    </source>
</evidence>
<accession>A0A316UCI7</accession>
<dbReference type="Proteomes" id="UP000245942">
    <property type="component" value="Unassembled WGS sequence"/>
</dbReference>